<feature type="site" description="Transition state stabilizer" evidence="7">
    <location>
        <position position="15"/>
    </location>
</feature>
<keyword evidence="4 7" id="KW-0808">Transferase</keyword>
<dbReference type="Proteomes" id="UP000005850">
    <property type="component" value="Chromosome"/>
</dbReference>
<dbReference type="CDD" id="cd02516">
    <property type="entry name" value="CDP-ME_synthetase"/>
    <property type="match status" value="1"/>
</dbReference>
<name>A0A075QVT1_BRELA</name>
<evidence type="ECO:0000313" key="9">
    <source>
        <dbReference type="Proteomes" id="UP000005850"/>
    </source>
</evidence>
<dbReference type="InterPro" id="IPR001228">
    <property type="entry name" value="IspD"/>
</dbReference>
<dbReference type="InterPro" id="IPR050088">
    <property type="entry name" value="IspD/TarI_cytidylyltransf_bact"/>
</dbReference>
<dbReference type="HOGENOM" id="CLU_061281_2_2_9"/>
<organism evidence="8 9">
    <name type="scientific">Brevibacillus laterosporus LMG 15441</name>
    <dbReference type="NCBI Taxonomy" id="1042163"/>
    <lineage>
        <taxon>Bacteria</taxon>
        <taxon>Bacillati</taxon>
        <taxon>Bacillota</taxon>
        <taxon>Bacilli</taxon>
        <taxon>Bacillales</taxon>
        <taxon>Paenibacillaceae</taxon>
        <taxon>Brevibacillus</taxon>
    </lineage>
</organism>
<comment type="pathway">
    <text evidence="2 7">Isoprenoid biosynthesis; isopentenyl diphosphate biosynthesis via DXP pathway; isopentenyl diphosphate from 1-deoxy-D-xylulose 5-phosphate: step 2/6.</text>
</comment>
<feature type="site" description="Positions MEP for the nucleophilic attack" evidence="7">
    <location>
        <position position="208"/>
    </location>
</feature>
<dbReference type="PROSITE" id="PS01295">
    <property type="entry name" value="ISPD"/>
    <property type="match status" value="1"/>
</dbReference>
<dbReference type="UniPathway" id="UPA00056">
    <property type="reaction ID" value="UER00093"/>
</dbReference>
<dbReference type="PANTHER" id="PTHR32125">
    <property type="entry name" value="2-C-METHYL-D-ERYTHRITOL 4-PHOSPHATE CYTIDYLYLTRANSFERASE, CHLOROPLASTIC"/>
    <property type="match status" value="1"/>
</dbReference>
<dbReference type="AlphaFoldDB" id="A0A075QVT1"/>
<protein>
    <recommendedName>
        <fullName evidence="7">2-C-methyl-D-erythritol 4-phosphate cytidylyltransferase</fullName>
        <ecNumber evidence="7">2.7.7.60</ecNumber>
    </recommendedName>
    <alternativeName>
        <fullName evidence="7">4-diphosphocytidyl-2C-methyl-D-erythritol synthase</fullName>
    </alternativeName>
    <alternativeName>
        <fullName evidence="7">MEP cytidylyltransferase</fullName>
        <shortName evidence="7">MCT</shortName>
    </alternativeName>
</protein>
<dbReference type="GO" id="GO:0019288">
    <property type="term" value="P:isopentenyl diphosphate biosynthetic process, methylerythritol 4-phosphate pathway"/>
    <property type="evidence" value="ECO:0007669"/>
    <property type="project" value="UniProtKB-UniRule"/>
</dbReference>
<evidence type="ECO:0000256" key="6">
    <source>
        <dbReference type="ARBA" id="ARBA00023229"/>
    </source>
</evidence>
<feature type="site" description="Transition state stabilizer" evidence="7">
    <location>
        <position position="22"/>
    </location>
</feature>
<dbReference type="EC" id="2.7.7.60" evidence="7"/>
<dbReference type="InterPro" id="IPR029044">
    <property type="entry name" value="Nucleotide-diphossugar_trans"/>
</dbReference>
<dbReference type="InterPro" id="IPR034683">
    <property type="entry name" value="IspD/TarI"/>
</dbReference>
<evidence type="ECO:0000256" key="7">
    <source>
        <dbReference type="HAMAP-Rule" id="MF_00108"/>
    </source>
</evidence>
<dbReference type="PANTHER" id="PTHR32125:SF4">
    <property type="entry name" value="2-C-METHYL-D-ERYTHRITOL 4-PHOSPHATE CYTIDYLYLTRANSFERASE, CHLOROPLASTIC"/>
    <property type="match status" value="1"/>
</dbReference>
<gene>
    <name evidence="7" type="primary">ispD</name>
    <name evidence="8" type="ORF">BRLA_c001520</name>
</gene>
<comment type="catalytic activity">
    <reaction evidence="1 7">
        <text>2-C-methyl-D-erythritol 4-phosphate + CTP + H(+) = 4-CDP-2-C-methyl-D-erythritol + diphosphate</text>
        <dbReference type="Rhea" id="RHEA:13429"/>
        <dbReference type="ChEBI" id="CHEBI:15378"/>
        <dbReference type="ChEBI" id="CHEBI:33019"/>
        <dbReference type="ChEBI" id="CHEBI:37563"/>
        <dbReference type="ChEBI" id="CHEBI:57823"/>
        <dbReference type="ChEBI" id="CHEBI:58262"/>
        <dbReference type="EC" id="2.7.7.60"/>
    </reaction>
</comment>
<evidence type="ECO:0000256" key="4">
    <source>
        <dbReference type="ARBA" id="ARBA00022679"/>
    </source>
</evidence>
<accession>A0A075QVT1</accession>
<sequence>METSVVIVAAGKGKRMKVGKNKIWLHLQHKPIFQHTVEAFIQHPGISEVVLVINEQDYEDMDRWRKSMPYSVILAIGGAERQDSVRNGLEALSKSCTHVLIHDAARPFITAEQISGIITKLKDHQAVVVAVPVKDTIKIVGPDGIVQATPARESLWAVQTPQAFPLSLVKEAHQFALEQGKAGTDDAMLVEMLGYPVTIVDGSYENIKVTTPDDLWFGEEIMKRRLEERKRRK</sequence>
<dbReference type="SUPFAM" id="SSF53448">
    <property type="entry name" value="Nucleotide-diphospho-sugar transferases"/>
    <property type="match status" value="1"/>
</dbReference>
<proteinExistence type="inferred from homology"/>
<dbReference type="Gene3D" id="3.90.550.10">
    <property type="entry name" value="Spore Coat Polysaccharide Biosynthesis Protein SpsA, Chain A"/>
    <property type="match status" value="1"/>
</dbReference>
<evidence type="ECO:0000256" key="2">
    <source>
        <dbReference type="ARBA" id="ARBA00004787"/>
    </source>
</evidence>
<evidence type="ECO:0000256" key="1">
    <source>
        <dbReference type="ARBA" id="ARBA00001282"/>
    </source>
</evidence>
<dbReference type="FunFam" id="3.90.550.10:FF:000003">
    <property type="entry name" value="2-C-methyl-D-erythritol 4-phosphate cytidylyltransferase"/>
    <property type="match status" value="1"/>
</dbReference>
<dbReference type="EMBL" id="CP007806">
    <property type="protein sequence ID" value="AIG24562.1"/>
    <property type="molecule type" value="Genomic_DNA"/>
</dbReference>
<dbReference type="STRING" id="1042163.BRLA_c001520"/>
<evidence type="ECO:0000256" key="3">
    <source>
        <dbReference type="ARBA" id="ARBA00009789"/>
    </source>
</evidence>
<keyword evidence="6 7" id="KW-0414">Isoprene biosynthesis</keyword>
<comment type="function">
    <text evidence="7">Catalyzes the formation of 4-diphosphocytidyl-2-C-methyl-D-erythritol from CTP and 2-C-methyl-D-erythritol 4-phosphate (MEP).</text>
</comment>
<dbReference type="eggNOG" id="COG1211">
    <property type="taxonomic scope" value="Bacteria"/>
</dbReference>
<evidence type="ECO:0000313" key="8">
    <source>
        <dbReference type="EMBL" id="AIG24562.1"/>
    </source>
</evidence>
<keyword evidence="5 7" id="KW-0548">Nucleotidyltransferase</keyword>
<dbReference type="HAMAP" id="MF_00108">
    <property type="entry name" value="IspD"/>
    <property type="match status" value="1"/>
</dbReference>
<evidence type="ECO:0000256" key="5">
    <source>
        <dbReference type="ARBA" id="ARBA00022695"/>
    </source>
</evidence>
<dbReference type="InterPro" id="IPR018294">
    <property type="entry name" value="ISPD_synthase_CS"/>
</dbReference>
<dbReference type="KEGG" id="blr:BRLA_c001520"/>
<keyword evidence="9" id="KW-1185">Reference proteome</keyword>
<dbReference type="GO" id="GO:0050518">
    <property type="term" value="F:2-C-methyl-D-erythritol 4-phosphate cytidylyltransferase activity"/>
    <property type="evidence" value="ECO:0007669"/>
    <property type="project" value="UniProtKB-UniRule"/>
</dbReference>
<dbReference type="RefSeq" id="WP_003333825.1">
    <property type="nucleotide sequence ID" value="NZ_CP007806.1"/>
</dbReference>
<comment type="similarity">
    <text evidence="3 7">Belongs to the IspD/TarI cytidylyltransferase family. IspD subfamily.</text>
</comment>
<reference evidence="8 9" key="1">
    <citation type="journal article" date="2011" name="J. Bacteriol.">
        <title>Genome sequence of Brevibacillus laterosporus LMG 15441, a pathogen of invertebrates.</title>
        <authorList>
            <person name="Djukic M."/>
            <person name="Poehlein A."/>
            <person name="Thurmer A."/>
            <person name="Daniel R."/>
        </authorList>
    </citation>
    <scope>NUCLEOTIDE SEQUENCE [LARGE SCALE GENOMIC DNA]</scope>
    <source>
        <strain evidence="8 9">LMG 15441</strain>
    </source>
</reference>
<feature type="site" description="Positions MEP for the nucleophilic attack" evidence="7">
    <location>
        <position position="152"/>
    </location>
</feature>
<dbReference type="NCBIfam" id="TIGR00453">
    <property type="entry name" value="ispD"/>
    <property type="match status" value="1"/>
</dbReference>
<dbReference type="Pfam" id="PF01128">
    <property type="entry name" value="IspD"/>
    <property type="match status" value="1"/>
</dbReference>